<dbReference type="Proteomes" id="UP000547879">
    <property type="component" value="Unassembled WGS sequence"/>
</dbReference>
<dbReference type="EMBL" id="JACHEG010000008">
    <property type="protein sequence ID" value="MBB6165256.1"/>
    <property type="molecule type" value="Genomic_DNA"/>
</dbReference>
<comment type="caution">
    <text evidence="2">The sequence shown here is derived from an EMBL/GenBank/DDBJ whole genome shotgun (WGS) entry which is preliminary data.</text>
</comment>
<evidence type="ECO:0000313" key="2">
    <source>
        <dbReference type="EMBL" id="MBB6165256.1"/>
    </source>
</evidence>
<reference evidence="2 3" key="1">
    <citation type="submission" date="2020-08" db="EMBL/GenBank/DDBJ databases">
        <title>Genomic Encyclopedia of Type Strains, Phase IV (KMG-IV): sequencing the most valuable type-strain genomes for metagenomic binning, comparative biology and taxonomic classification.</title>
        <authorList>
            <person name="Goeker M."/>
        </authorList>
    </citation>
    <scope>NUCLEOTIDE SEQUENCE [LARGE SCALE GENOMIC DNA]</scope>
    <source>
        <strain evidence="2 3">DSM 100734</strain>
    </source>
</reference>
<gene>
    <name evidence="2" type="ORF">HNQ72_005102</name>
</gene>
<accession>A0A7W9YAY5</accession>
<keyword evidence="2" id="KW-0560">Oxidoreductase</keyword>
<protein>
    <submittedName>
        <fullName evidence="2">Quinol monooxygenase YgiN</fullName>
    </submittedName>
</protein>
<dbReference type="Pfam" id="PF03992">
    <property type="entry name" value="ABM"/>
    <property type="match status" value="1"/>
</dbReference>
<organism evidence="2 3">
    <name type="scientific">Rhizobium wenxiniae</name>
    <dbReference type="NCBI Taxonomy" id="1737357"/>
    <lineage>
        <taxon>Bacteria</taxon>
        <taxon>Pseudomonadati</taxon>
        <taxon>Pseudomonadota</taxon>
        <taxon>Alphaproteobacteria</taxon>
        <taxon>Hyphomicrobiales</taxon>
        <taxon>Rhizobiaceae</taxon>
        <taxon>Rhizobium/Agrobacterium group</taxon>
        <taxon>Rhizobium</taxon>
    </lineage>
</organism>
<sequence length="118" mass="13480">MREDIYWVCIVKVKPNYFEAFREVVRPLVEETRREEGSLAYEYHVDGGRTAIHIIEHYLSSAAVVYHVTKTFSQFAERFTALASVSSFVVYGDPNLEARAILDGFGAVYLSNFDGFTK</sequence>
<dbReference type="GO" id="GO:0004497">
    <property type="term" value="F:monooxygenase activity"/>
    <property type="evidence" value="ECO:0007669"/>
    <property type="project" value="UniProtKB-KW"/>
</dbReference>
<dbReference type="InterPro" id="IPR007138">
    <property type="entry name" value="ABM_dom"/>
</dbReference>
<proteinExistence type="predicted"/>
<dbReference type="SUPFAM" id="SSF54909">
    <property type="entry name" value="Dimeric alpha+beta barrel"/>
    <property type="match status" value="1"/>
</dbReference>
<dbReference type="AlphaFoldDB" id="A0A7W9YAY5"/>
<keyword evidence="3" id="KW-1185">Reference proteome</keyword>
<dbReference type="RefSeq" id="WP_183996378.1">
    <property type="nucleotide sequence ID" value="NZ_BMHW01000009.1"/>
</dbReference>
<evidence type="ECO:0000313" key="3">
    <source>
        <dbReference type="Proteomes" id="UP000547879"/>
    </source>
</evidence>
<name>A0A7W9YAY5_9HYPH</name>
<evidence type="ECO:0000259" key="1">
    <source>
        <dbReference type="Pfam" id="PF03992"/>
    </source>
</evidence>
<feature type="domain" description="ABM" evidence="1">
    <location>
        <begin position="11"/>
        <end position="68"/>
    </location>
</feature>
<dbReference type="Gene3D" id="3.30.70.100">
    <property type="match status" value="1"/>
</dbReference>
<keyword evidence="2" id="KW-0503">Monooxygenase</keyword>
<dbReference type="InterPro" id="IPR011008">
    <property type="entry name" value="Dimeric_a/b-barrel"/>
</dbReference>